<dbReference type="EMBL" id="BMAV01023557">
    <property type="protein sequence ID" value="GFY79384.1"/>
    <property type="molecule type" value="Genomic_DNA"/>
</dbReference>
<dbReference type="OrthoDB" id="5800391at2759"/>
<comment type="caution">
    <text evidence="2">The sequence shown here is derived from an EMBL/GenBank/DDBJ whole genome shotgun (WGS) entry which is preliminary data.</text>
</comment>
<evidence type="ECO:0000313" key="3">
    <source>
        <dbReference type="Proteomes" id="UP000886998"/>
    </source>
</evidence>
<gene>
    <name evidence="2" type="primary">AVEN_135741_1</name>
    <name evidence="2" type="ORF">TNIN_268371</name>
</gene>
<accession>A0A8X7CNG8</accession>
<proteinExistence type="predicted"/>
<dbReference type="Proteomes" id="UP000886998">
    <property type="component" value="Unassembled WGS sequence"/>
</dbReference>
<keyword evidence="1" id="KW-1133">Transmembrane helix</keyword>
<organism evidence="2 3">
    <name type="scientific">Trichonephila inaurata madagascariensis</name>
    <dbReference type="NCBI Taxonomy" id="2747483"/>
    <lineage>
        <taxon>Eukaryota</taxon>
        <taxon>Metazoa</taxon>
        <taxon>Ecdysozoa</taxon>
        <taxon>Arthropoda</taxon>
        <taxon>Chelicerata</taxon>
        <taxon>Arachnida</taxon>
        <taxon>Araneae</taxon>
        <taxon>Araneomorphae</taxon>
        <taxon>Entelegynae</taxon>
        <taxon>Araneoidea</taxon>
        <taxon>Nephilidae</taxon>
        <taxon>Trichonephila</taxon>
        <taxon>Trichonephila inaurata</taxon>
    </lineage>
</organism>
<evidence type="ECO:0000313" key="2">
    <source>
        <dbReference type="EMBL" id="GFY79384.1"/>
    </source>
</evidence>
<sequence length="333" mass="38042">MKKVFHYSHEEFGPSQQIDILRQKAKTDETFENLQDVFSQPSVFVTITNLFIRCCFVGISMTGVLCIPAVLSTLRVIAHHNDSVSSRFETYGYKISNVWIRIMALSLKSLFHSLVHPTFTSLVSLSFCILCQCCCSQINNLIGKVLQFSPEEFGPMKQMDILIQKAKMDGFLESVQAIFSIPSFLLTAMYFLMCVSVIRNTLEVESFLSFIIVEVMLRTFIGFNCLFCMLWIASGVPVQMKKLKNAFSEKVRARLFHNRDLKEIQPSGKLFGQSKFIFTGCDIISFKRSTIFTMSGSLIIYAFFEIIAKNQDKPLYSDLSTQNLPRNLTRILF</sequence>
<name>A0A8X7CNG8_9ARAC</name>
<keyword evidence="1" id="KW-0812">Transmembrane</keyword>
<protein>
    <submittedName>
        <fullName evidence="2">Uncharacterized protein</fullName>
    </submittedName>
</protein>
<feature type="transmembrane region" description="Helical" evidence="1">
    <location>
        <begin position="50"/>
        <end position="71"/>
    </location>
</feature>
<dbReference type="AlphaFoldDB" id="A0A8X7CNG8"/>
<keyword evidence="1" id="KW-0472">Membrane</keyword>
<reference evidence="2" key="1">
    <citation type="submission" date="2020-08" db="EMBL/GenBank/DDBJ databases">
        <title>Multicomponent nature underlies the extraordinary mechanical properties of spider dragline silk.</title>
        <authorList>
            <person name="Kono N."/>
            <person name="Nakamura H."/>
            <person name="Mori M."/>
            <person name="Yoshida Y."/>
            <person name="Ohtoshi R."/>
            <person name="Malay A.D."/>
            <person name="Moran D.A.P."/>
            <person name="Tomita M."/>
            <person name="Numata K."/>
            <person name="Arakawa K."/>
        </authorList>
    </citation>
    <scope>NUCLEOTIDE SEQUENCE</scope>
</reference>
<feature type="transmembrane region" description="Helical" evidence="1">
    <location>
        <begin position="177"/>
        <end position="198"/>
    </location>
</feature>
<evidence type="ECO:0000256" key="1">
    <source>
        <dbReference type="SAM" id="Phobius"/>
    </source>
</evidence>
<keyword evidence="3" id="KW-1185">Reference proteome</keyword>
<feature type="transmembrane region" description="Helical" evidence="1">
    <location>
        <begin position="210"/>
        <end position="233"/>
    </location>
</feature>